<comment type="caution">
    <text evidence="1">The sequence shown here is derived from an EMBL/GenBank/DDBJ whole genome shotgun (WGS) entry which is preliminary data.</text>
</comment>
<reference evidence="1" key="1">
    <citation type="submission" date="2020-07" db="EMBL/GenBank/DDBJ databases">
        <title>Multicomponent nature underlies the extraordinary mechanical properties of spider dragline silk.</title>
        <authorList>
            <person name="Kono N."/>
            <person name="Nakamura H."/>
            <person name="Mori M."/>
            <person name="Yoshida Y."/>
            <person name="Ohtoshi R."/>
            <person name="Malay A.D."/>
            <person name="Moran D.A.P."/>
            <person name="Tomita M."/>
            <person name="Numata K."/>
            <person name="Arakawa K."/>
        </authorList>
    </citation>
    <scope>NUCLEOTIDE SEQUENCE</scope>
</reference>
<evidence type="ECO:0000313" key="1">
    <source>
        <dbReference type="EMBL" id="GFR20595.1"/>
    </source>
</evidence>
<keyword evidence="2" id="KW-1185">Reference proteome</keyword>
<name>A0A8X6J566_TRICU</name>
<evidence type="ECO:0000313" key="2">
    <source>
        <dbReference type="Proteomes" id="UP000887116"/>
    </source>
</evidence>
<protein>
    <submittedName>
        <fullName evidence="1">Uncharacterized protein</fullName>
    </submittedName>
</protein>
<dbReference type="AlphaFoldDB" id="A0A8X6J566"/>
<accession>A0A8X6J566</accession>
<gene>
    <name evidence="1" type="ORF">TNCT_62861</name>
</gene>
<dbReference type="Proteomes" id="UP000887116">
    <property type="component" value="Unassembled WGS sequence"/>
</dbReference>
<organism evidence="1 2">
    <name type="scientific">Trichonephila clavata</name>
    <name type="common">Joro spider</name>
    <name type="synonym">Nephila clavata</name>
    <dbReference type="NCBI Taxonomy" id="2740835"/>
    <lineage>
        <taxon>Eukaryota</taxon>
        <taxon>Metazoa</taxon>
        <taxon>Ecdysozoa</taxon>
        <taxon>Arthropoda</taxon>
        <taxon>Chelicerata</taxon>
        <taxon>Arachnida</taxon>
        <taxon>Araneae</taxon>
        <taxon>Araneomorphae</taxon>
        <taxon>Entelegynae</taxon>
        <taxon>Araneoidea</taxon>
        <taxon>Nephilidae</taxon>
        <taxon>Trichonephila</taxon>
    </lineage>
</organism>
<dbReference type="EMBL" id="BMAO01027930">
    <property type="protein sequence ID" value="GFR20595.1"/>
    <property type="molecule type" value="Genomic_DNA"/>
</dbReference>
<proteinExistence type="predicted"/>
<sequence>MCTMATLLKGCLPSFIDIFGYVSFIEMIKISFLLSFDGLYLQRGFSLPERKKQNISVPVVHSLMLFKICLVLDIEVKLAPEEARTTWKQKFSKQLKQKPNIPEVNSKMMHEICNALSMEVELSATTEDIWN</sequence>